<dbReference type="OrthoDB" id="128789at2759"/>
<name>A0A225UPB0_9STRA</name>
<protein>
    <submittedName>
        <fullName evidence="1">Uncharacterized protein</fullName>
    </submittedName>
</protein>
<comment type="caution">
    <text evidence="1">The sequence shown here is derived from an EMBL/GenBank/DDBJ whole genome shotgun (WGS) entry which is preliminary data.</text>
</comment>
<evidence type="ECO:0000313" key="2">
    <source>
        <dbReference type="Proteomes" id="UP000198211"/>
    </source>
</evidence>
<organism evidence="1 2">
    <name type="scientific">Phytophthora megakarya</name>
    <dbReference type="NCBI Taxonomy" id="4795"/>
    <lineage>
        <taxon>Eukaryota</taxon>
        <taxon>Sar</taxon>
        <taxon>Stramenopiles</taxon>
        <taxon>Oomycota</taxon>
        <taxon>Peronosporomycetes</taxon>
        <taxon>Peronosporales</taxon>
        <taxon>Peronosporaceae</taxon>
        <taxon>Phytophthora</taxon>
    </lineage>
</organism>
<keyword evidence="2" id="KW-1185">Reference proteome</keyword>
<dbReference type="Proteomes" id="UP000198211">
    <property type="component" value="Unassembled WGS sequence"/>
</dbReference>
<dbReference type="EMBL" id="NBNE01013612">
    <property type="protein sequence ID" value="OWY94952.1"/>
    <property type="molecule type" value="Genomic_DNA"/>
</dbReference>
<evidence type="ECO:0000313" key="1">
    <source>
        <dbReference type="EMBL" id="OWY94952.1"/>
    </source>
</evidence>
<gene>
    <name evidence="1" type="ORF">PHMEG_00035179</name>
</gene>
<dbReference type="AlphaFoldDB" id="A0A225UPB0"/>
<accession>A0A225UPB0</accession>
<sequence>MLASQSQLDESYEYVEPVASFTSKPSNEVEKLARIMVGKATQKVFPKEYLNEPLRKLGNDTPARVPPMKIRLNNDVEPYKCNARKYPHEISAFMKDFNA</sequence>
<reference evidence="2" key="1">
    <citation type="submission" date="2017-03" db="EMBL/GenBank/DDBJ databases">
        <title>Phytopthora megakarya and P. palmivora, two closely related causual agents of cacao black pod achieved similar genome size and gene model numbers by different mechanisms.</title>
        <authorList>
            <person name="Ali S."/>
            <person name="Shao J."/>
            <person name="Larry D.J."/>
            <person name="Kronmiller B."/>
            <person name="Shen D."/>
            <person name="Strem M.D."/>
            <person name="Melnick R.L."/>
            <person name="Guiltinan M.J."/>
            <person name="Tyler B.M."/>
            <person name="Meinhardt L.W."/>
            <person name="Bailey B.A."/>
        </authorList>
    </citation>
    <scope>NUCLEOTIDE SEQUENCE [LARGE SCALE GENOMIC DNA]</scope>
    <source>
        <strain evidence="2">zdho120</strain>
    </source>
</reference>
<proteinExistence type="predicted"/>